<evidence type="ECO:0000256" key="4">
    <source>
        <dbReference type="ARBA" id="ARBA00022801"/>
    </source>
</evidence>
<dbReference type="PROSITE" id="PS50240">
    <property type="entry name" value="TRYPSIN_DOM"/>
    <property type="match status" value="1"/>
</dbReference>
<comment type="catalytic activity">
    <reaction evidence="8">
        <text>Selective cleavage of 103-Arg-|-Ser-104 and 124-Ile-|-Ile-125 bonds in Limulus clotting factor B to form activated factor B. Cleavage of -Pro-Arg-|-Xaa- bonds in synthetic substrates.</text>
        <dbReference type="EC" id="3.4.21.84"/>
    </reaction>
</comment>
<dbReference type="AlphaFoldDB" id="A0AAN8ZWW6"/>
<evidence type="ECO:0000256" key="10">
    <source>
        <dbReference type="RuleBase" id="RU363034"/>
    </source>
</evidence>
<dbReference type="InterPro" id="IPR001254">
    <property type="entry name" value="Trypsin_dom"/>
</dbReference>
<dbReference type="PANTHER" id="PTHR24252:SF7">
    <property type="entry name" value="HYALIN"/>
    <property type="match status" value="1"/>
</dbReference>
<keyword evidence="2 10" id="KW-0645">Protease</keyword>
<dbReference type="InterPro" id="IPR001314">
    <property type="entry name" value="Peptidase_S1A"/>
</dbReference>
<dbReference type="Gene3D" id="2.60.120.290">
    <property type="entry name" value="Spermadhesin, CUB domain"/>
    <property type="match status" value="1"/>
</dbReference>
<feature type="domain" description="Peptidase S1" evidence="11">
    <location>
        <begin position="127"/>
        <end position="364"/>
    </location>
</feature>
<comment type="caution">
    <text evidence="12">The sequence shown here is derived from an EMBL/GenBank/DDBJ whole genome shotgun (WGS) entry which is preliminary data.</text>
</comment>
<dbReference type="InterPro" id="IPR009003">
    <property type="entry name" value="Peptidase_S1_PA"/>
</dbReference>
<sequence length="371" mass="40341">SVTCGQHQLEAGQVFRIRGLTKLCTWSFQAKTGGNVHMSCRKFLVPTSRRCRKASLQIASPGSATVSLCGRRTRLVVKREASSMTVTNKPKGRRRNLYDCEVYLRMPTNTTANCSCGTENSSAGTRIVGGTTSGLGQYPWMGGITFQGMKRFFCGVTLLTDSHGLTAAHCLHGKKMHKLIVVLAEHDISDNNDTPRTIRNIARIDFHPDYRPDRTNVGDLAVIKFDHPVPLHHKMVKPICLPPADAPDYAGRTAITAGWGYLQSGSENYAKELQAVEVPIWTNSDCKNTGFGNLIHKDLVCAGFPEGGADACTGDSGGPLSVVENGKHILVGTVSFGHYCAMPNWPGVYSRISGSLEWIQQTIESGVTCQN</sequence>
<keyword evidence="1" id="KW-0768">Sushi</keyword>
<dbReference type="SUPFAM" id="SSF50494">
    <property type="entry name" value="Trypsin-like serine proteases"/>
    <property type="match status" value="1"/>
</dbReference>
<dbReference type="CDD" id="cd00190">
    <property type="entry name" value="Tryp_SPc"/>
    <property type="match status" value="1"/>
</dbReference>
<evidence type="ECO:0000256" key="8">
    <source>
        <dbReference type="ARBA" id="ARBA00052079"/>
    </source>
</evidence>
<keyword evidence="12" id="KW-0812">Transmembrane</keyword>
<keyword evidence="5" id="KW-0353">Hemolymph clotting</keyword>
<dbReference type="PROSITE" id="PS00134">
    <property type="entry name" value="TRYPSIN_HIS"/>
    <property type="match status" value="1"/>
</dbReference>
<feature type="non-terminal residue" evidence="12">
    <location>
        <position position="1"/>
    </location>
</feature>
<evidence type="ECO:0000256" key="1">
    <source>
        <dbReference type="ARBA" id="ARBA00022659"/>
    </source>
</evidence>
<evidence type="ECO:0000256" key="2">
    <source>
        <dbReference type="ARBA" id="ARBA00022670"/>
    </source>
</evidence>
<dbReference type="PROSITE" id="PS00135">
    <property type="entry name" value="TRYPSIN_SER"/>
    <property type="match status" value="1"/>
</dbReference>
<evidence type="ECO:0000256" key="3">
    <source>
        <dbReference type="ARBA" id="ARBA00022729"/>
    </source>
</evidence>
<keyword evidence="13" id="KW-1185">Reference proteome</keyword>
<evidence type="ECO:0000256" key="6">
    <source>
        <dbReference type="ARBA" id="ARBA00022825"/>
    </source>
</evidence>
<dbReference type="InterPro" id="IPR043504">
    <property type="entry name" value="Peptidase_S1_PA_chymotrypsin"/>
</dbReference>
<dbReference type="FunFam" id="2.40.10.10:FF:000120">
    <property type="entry name" value="Putative serine protease"/>
    <property type="match status" value="1"/>
</dbReference>
<dbReference type="SUPFAM" id="SSF49854">
    <property type="entry name" value="Spermadhesin, CUB domain"/>
    <property type="match status" value="1"/>
</dbReference>
<keyword evidence="4 10" id="KW-0378">Hydrolase</keyword>
<evidence type="ECO:0000256" key="5">
    <source>
        <dbReference type="ARBA" id="ARBA00022820"/>
    </source>
</evidence>
<dbReference type="SMART" id="SM00020">
    <property type="entry name" value="Tryp_SPc"/>
    <property type="match status" value="1"/>
</dbReference>
<dbReference type="EMBL" id="JAXCGZ010013972">
    <property type="protein sequence ID" value="KAK7071751.1"/>
    <property type="molecule type" value="Genomic_DNA"/>
</dbReference>
<reference evidence="12 13" key="1">
    <citation type="submission" date="2023-11" db="EMBL/GenBank/DDBJ databases">
        <title>Halocaridina rubra genome assembly.</title>
        <authorList>
            <person name="Smith C."/>
        </authorList>
    </citation>
    <scope>NUCLEOTIDE SEQUENCE [LARGE SCALE GENOMIC DNA]</scope>
    <source>
        <strain evidence="12">EP-1</strain>
        <tissue evidence="12">Whole</tissue>
    </source>
</reference>
<keyword evidence="7" id="KW-1015">Disulfide bond</keyword>
<dbReference type="Pfam" id="PF00089">
    <property type="entry name" value="Trypsin"/>
    <property type="match status" value="1"/>
</dbReference>
<keyword evidence="6 10" id="KW-0720">Serine protease</keyword>
<dbReference type="InterPro" id="IPR035914">
    <property type="entry name" value="Sperma_CUB_dom_sf"/>
</dbReference>
<dbReference type="GO" id="GO:0006508">
    <property type="term" value="P:proteolysis"/>
    <property type="evidence" value="ECO:0007669"/>
    <property type="project" value="UniProtKB-KW"/>
</dbReference>
<accession>A0AAN8ZWW6</accession>
<evidence type="ECO:0000313" key="13">
    <source>
        <dbReference type="Proteomes" id="UP001381693"/>
    </source>
</evidence>
<dbReference type="PANTHER" id="PTHR24252">
    <property type="entry name" value="ACROSIN-RELATED"/>
    <property type="match status" value="1"/>
</dbReference>
<dbReference type="InterPro" id="IPR018114">
    <property type="entry name" value="TRYPSIN_HIS"/>
</dbReference>
<keyword evidence="3" id="KW-0732">Signal</keyword>
<organism evidence="12 13">
    <name type="scientific">Halocaridina rubra</name>
    <name type="common">Hawaiian red shrimp</name>
    <dbReference type="NCBI Taxonomy" id="373956"/>
    <lineage>
        <taxon>Eukaryota</taxon>
        <taxon>Metazoa</taxon>
        <taxon>Ecdysozoa</taxon>
        <taxon>Arthropoda</taxon>
        <taxon>Crustacea</taxon>
        <taxon>Multicrustacea</taxon>
        <taxon>Malacostraca</taxon>
        <taxon>Eumalacostraca</taxon>
        <taxon>Eucarida</taxon>
        <taxon>Decapoda</taxon>
        <taxon>Pleocyemata</taxon>
        <taxon>Caridea</taxon>
        <taxon>Atyoidea</taxon>
        <taxon>Atyidae</taxon>
        <taxon>Halocaridina</taxon>
    </lineage>
</organism>
<protein>
    <recommendedName>
        <fullName evidence="9">limulus clotting factor C</fullName>
        <ecNumber evidence="9">3.4.21.84</ecNumber>
    </recommendedName>
</protein>
<evidence type="ECO:0000256" key="7">
    <source>
        <dbReference type="ARBA" id="ARBA00023157"/>
    </source>
</evidence>
<evidence type="ECO:0000313" key="12">
    <source>
        <dbReference type="EMBL" id="KAK7071751.1"/>
    </source>
</evidence>
<dbReference type="InterPro" id="IPR033116">
    <property type="entry name" value="TRYPSIN_SER"/>
</dbReference>
<evidence type="ECO:0000259" key="11">
    <source>
        <dbReference type="PROSITE" id="PS50240"/>
    </source>
</evidence>
<dbReference type="GO" id="GO:0004252">
    <property type="term" value="F:serine-type endopeptidase activity"/>
    <property type="evidence" value="ECO:0007669"/>
    <property type="project" value="InterPro"/>
</dbReference>
<dbReference type="Gene3D" id="2.40.10.10">
    <property type="entry name" value="Trypsin-like serine proteases"/>
    <property type="match status" value="1"/>
</dbReference>
<gene>
    <name evidence="12" type="primary">TMPRSS6_1</name>
    <name evidence="12" type="ORF">SK128_000343</name>
</gene>
<dbReference type="Proteomes" id="UP001381693">
    <property type="component" value="Unassembled WGS sequence"/>
</dbReference>
<name>A0AAN8ZWW6_HALRR</name>
<dbReference type="EC" id="3.4.21.84" evidence="9"/>
<dbReference type="GO" id="GO:0042381">
    <property type="term" value="P:hemolymph coagulation"/>
    <property type="evidence" value="ECO:0007669"/>
    <property type="project" value="UniProtKB-KW"/>
</dbReference>
<proteinExistence type="predicted"/>
<dbReference type="PRINTS" id="PR00722">
    <property type="entry name" value="CHYMOTRYPSIN"/>
</dbReference>
<keyword evidence="12" id="KW-0472">Membrane</keyword>
<evidence type="ECO:0000256" key="9">
    <source>
        <dbReference type="ARBA" id="ARBA00066707"/>
    </source>
</evidence>